<name>A0A4D5ZCW2_9CAUD</name>
<evidence type="ECO:0008006" key="3">
    <source>
        <dbReference type="Google" id="ProtNLM"/>
    </source>
</evidence>
<evidence type="ECO:0000313" key="1">
    <source>
        <dbReference type="EMBL" id="QBX06661.1"/>
    </source>
</evidence>
<keyword evidence="2" id="KW-1185">Reference proteome</keyword>
<proteinExistence type="predicted"/>
<accession>A0A4D5ZCW2</accession>
<organism evidence="1 2">
    <name type="scientific">Burkholderia phage BcepSaruman</name>
    <dbReference type="NCBI Taxonomy" id="2530032"/>
    <lineage>
        <taxon>Viruses</taxon>
        <taxon>Duplodnaviria</taxon>
        <taxon>Heunggongvirae</taxon>
        <taxon>Uroviricota</taxon>
        <taxon>Caudoviricetes</taxon>
        <taxon>Sarumanvirus</taxon>
        <taxon>Sarumanvirus bcepsaruman</taxon>
    </lineage>
</organism>
<dbReference type="EMBL" id="MK552140">
    <property type="protein sequence ID" value="QBX06661.1"/>
    <property type="molecule type" value="Genomic_DNA"/>
</dbReference>
<dbReference type="InterPro" id="IPR009394">
    <property type="entry name" value="MmcB-like"/>
</dbReference>
<reference evidence="1 2" key="1">
    <citation type="submission" date="2019-02" db="EMBL/GenBank/DDBJ databases">
        <title>Complete genome sequence of Burkholderia cenocepacia phage BcepSaruman.</title>
        <authorList>
            <person name="Park K."/>
            <person name="Liu M."/>
            <person name="Gill J."/>
        </authorList>
    </citation>
    <scope>NUCLEOTIDE SEQUENCE [LARGE SCALE GENOMIC DNA]</scope>
</reference>
<dbReference type="Pfam" id="PF06319">
    <property type="entry name" value="MmcB-like"/>
    <property type="match status" value="1"/>
</dbReference>
<dbReference type="Proteomes" id="UP000296455">
    <property type="component" value="Segment"/>
</dbReference>
<gene>
    <name evidence="1" type="ORF">BcepSaruman_248</name>
</gene>
<protein>
    <recommendedName>
        <fullName evidence="3">MmcB family DNA repair protein</fullName>
    </recommendedName>
</protein>
<evidence type="ECO:0000313" key="2">
    <source>
        <dbReference type="Proteomes" id="UP000296455"/>
    </source>
</evidence>
<sequence>MAKKSTMTRAEIATTIKAKIADYWREKMYAVSAEVGLNKGGSLRADVLAVHMKNEIVMIEVKSCVADFRNDKKWPQYLKYCNRLFFAVGAATYEKIKADIPPEVGVFVIRSYLNKKYSYKRTAIRMVRSAKHREIDPSIMANVAIRMAYRGADMTRFRVNNRIK</sequence>